<proteinExistence type="inferred from homology"/>
<feature type="transmembrane region" description="Helical" evidence="6">
    <location>
        <begin position="251"/>
        <end position="272"/>
    </location>
</feature>
<feature type="domain" description="THH1/TOM1/TOM3" evidence="7">
    <location>
        <begin position="16"/>
        <end position="287"/>
    </location>
</feature>
<comment type="caution">
    <text evidence="8">The sequence shown here is derived from an EMBL/GenBank/DDBJ whole genome shotgun (WGS) entry which is preliminary data.</text>
</comment>
<dbReference type="InterPro" id="IPR009457">
    <property type="entry name" value="THH1/TOM1/TOM3_dom"/>
</dbReference>
<evidence type="ECO:0000256" key="1">
    <source>
        <dbReference type="ARBA" id="ARBA00004128"/>
    </source>
</evidence>
<feature type="transmembrane region" description="Helical" evidence="6">
    <location>
        <begin position="37"/>
        <end position="56"/>
    </location>
</feature>
<dbReference type="AlphaFoldDB" id="A0A0K9NLS9"/>
<dbReference type="Pfam" id="PF06454">
    <property type="entry name" value="THH1_TOM1-3_dom"/>
    <property type="match status" value="1"/>
</dbReference>
<evidence type="ECO:0000256" key="3">
    <source>
        <dbReference type="ARBA" id="ARBA00022692"/>
    </source>
</evidence>
<evidence type="ECO:0000256" key="6">
    <source>
        <dbReference type="SAM" id="Phobius"/>
    </source>
</evidence>
<gene>
    <name evidence="8" type="ORF">ZOSMA_8G00850</name>
</gene>
<dbReference type="GO" id="GO:0005774">
    <property type="term" value="C:vacuolar membrane"/>
    <property type="evidence" value="ECO:0007669"/>
    <property type="project" value="UniProtKB-SubCell"/>
</dbReference>
<evidence type="ECO:0000256" key="4">
    <source>
        <dbReference type="ARBA" id="ARBA00022989"/>
    </source>
</evidence>
<comment type="subcellular location">
    <subcellularLocation>
        <location evidence="1">Vacuole membrane</location>
        <topology evidence="1">Multi-pass membrane protein</topology>
    </subcellularLocation>
</comment>
<dbReference type="PANTHER" id="PTHR31142:SF3">
    <property type="entry name" value="THH1_TOM1_TOM3 DOMAIN-CONTAINING PROTEIN"/>
    <property type="match status" value="1"/>
</dbReference>
<comment type="similarity">
    <text evidence="2">Belongs to the plant tobamovirus multiplication TOM1 protein family.</text>
</comment>
<evidence type="ECO:0000313" key="9">
    <source>
        <dbReference type="Proteomes" id="UP000036987"/>
    </source>
</evidence>
<protein>
    <submittedName>
        <fullName evidence="8">Tobamovirus multiplication protein 3</fullName>
    </submittedName>
</protein>
<accession>A0A0K9NLS9</accession>
<dbReference type="Proteomes" id="UP000036987">
    <property type="component" value="Unassembled WGS sequence"/>
</dbReference>
<dbReference type="PANTHER" id="PTHR31142">
    <property type="entry name" value="TOBAMOVIRUS MULTIPLICATION PROTEIN 1-LIKE ISOFORM X1"/>
    <property type="match status" value="1"/>
</dbReference>
<sequence>MREITLVSIRSFIQLGNWWSDINHSPVWQDRISHTLAVMYAFIAIATLIQLIRIECRVPESGWTTQKVFNFFNFLVYGTRSILFVCWRNVQDMTPDVLKHVVLELPGLAFFTTYSLLVLFWAEIYYQACADSSQANRLQPTFYTINVVIYGIQVFLWYFLWFDPVNIVLVISKVFFAGVSLFGAFGFLLYGGRLFLMLKHLPTESIGRHNKMKEVGWVATICSSSFIIRSIMMCFNAFSADAALDVSYHPILNLFYYLLVEIIPATVVQFILRKLPRRRVLAEYHPIIH</sequence>
<feature type="transmembrane region" description="Helical" evidence="6">
    <location>
        <begin position="102"/>
        <end position="122"/>
    </location>
</feature>
<evidence type="ECO:0000259" key="7">
    <source>
        <dbReference type="Pfam" id="PF06454"/>
    </source>
</evidence>
<feature type="transmembrane region" description="Helical" evidence="6">
    <location>
        <begin position="143"/>
        <end position="162"/>
    </location>
</feature>
<organism evidence="8 9">
    <name type="scientific">Zostera marina</name>
    <name type="common">Eelgrass</name>
    <dbReference type="NCBI Taxonomy" id="29655"/>
    <lineage>
        <taxon>Eukaryota</taxon>
        <taxon>Viridiplantae</taxon>
        <taxon>Streptophyta</taxon>
        <taxon>Embryophyta</taxon>
        <taxon>Tracheophyta</taxon>
        <taxon>Spermatophyta</taxon>
        <taxon>Magnoliopsida</taxon>
        <taxon>Liliopsida</taxon>
        <taxon>Zosteraceae</taxon>
        <taxon>Zostera</taxon>
    </lineage>
</organism>
<evidence type="ECO:0000313" key="8">
    <source>
        <dbReference type="EMBL" id="KMZ56940.1"/>
    </source>
</evidence>
<dbReference type="EMBL" id="LFYR01002110">
    <property type="protein sequence ID" value="KMZ56940.1"/>
    <property type="molecule type" value="Genomic_DNA"/>
</dbReference>
<evidence type="ECO:0000256" key="2">
    <source>
        <dbReference type="ARBA" id="ARBA00006779"/>
    </source>
</evidence>
<keyword evidence="3 6" id="KW-0812">Transmembrane</keyword>
<keyword evidence="9" id="KW-1185">Reference proteome</keyword>
<dbReference type="InterPro" id="IPR040226">
    <property type="entry name" value="THH1/TOM1/TOM3"/>
</dbReference>
<dbReference type="OrthoDB" id="19798at2759"/>
<feature type="transmembrane region" description="Helical" evidence="6">
    <location>
        <begin position="68"/>
        <end position="90"/>
    </location>
</feature>
<reference evidence="9" key="1">
    <citation type="journal article" date="2016" name="Nature">
        <title>The genome of the seagrass Zostera marina reveals angiosperm adaptation to the sea.</title>
        <authorList>
            <person name="Olsen J.L."/>
            <person name="Rouze P."/>
            <person name="Verhelst B."/>
            <person name="Lin Y.-C."/>
            <person name="Bayer T."/>
            <person name="Collen J."/>
            <person name="Dattolo E."/>
            <person name="De Paoli E."/>
            <person name="Dittami S."/>
            <person name="Maumus F."/>
            <person name="Michel G."/>
            <person name="Kersting A."/>
            <person name="Lauritano C."/>
            <person name="Lohaus R."/>
            <person name="Toepel M."/>
            <person name="Tonon T."/>
            <person name="Vanneste K."/>
            <person name="Amirebrahimi M."/>
            <person name="Brakel J."/>
            <person name="Bostroem C."/>
            <person name="Chovatia M."/>
            <person name="Grimwood J."/>
            <person name="Jenkins J.W."/>
            <person name="Jueterbock A."/>
            <person name="Mraz A."/>
            <person name="Stam W.T."/>
            <person name="Tice H."/>
            <person name="Bornberg-Bauer E."/>
            <person name="Green P.J."/>
            <person name="Pearson G.A."/>
            <person name="Procaccini G."/>
            <person name="Duarte C.M."/>
            <person name="Schmutz J."/>
            <person name="Reusch T.B.H."/>
            <person name="Van de Peer Y."/>
        </authorList>
    </citation>
    <scope>NUCLEOTIDE SEQUENCE [LARGE SCALE GENOMIC DNA]</scope>
    <source>
        <strain evidence="9">cv. Finnish</strain>
    </source>
</reference>
<feature type="transmembrane region" description="Helical" evidence="6">
    <location>
        <begin position="174"/>
        <end position="196"/>
    </location>
</feature>
<keyword evidence="5 6" id="KW-0472">Membrane</keyword>
<name>A0A0K9NLS9_ZOSMR</name>
<evidence type="ECO:0000256" key="5">
    <source>
        <dbReference type="ARBA" id="ARBA00023136"/>
    </source>
</evidence>
<feature type="transmembrane region" description="Helical" evidence="6">
    <location>
        <begin position="217"/>
        <end position="239"/>
    </location>
</feature>
<keyword evidence="4 6" id="KW-1133">Transmembrane helix</keyword>